<dbReference type="InterPro" id="IPR036236">
    <property type="entry name" value="Znf_C2H2_sf"/>
</dbReference>
<proteinExistence type="predicted"/>
<gene>
    <name evidence="6" type="ORF">A3Q56_05558</name>
</gene>
<keyword evidence="7" id="KW-1185">Reference proteome</keyword>
<dbReference type="InterPro" id="IPR003656">
    <property type="entry name" value="Znf_BED"/>
</dbReference>
<evidence type="ECO:0000313" key="6">
    <source>
        <dbReference type="EMBL" id="OAF66657.1"/>
    </source>
</evidence>
<evidence type="ECO:0000259" key="5">
    <source>
        <dbReference type="PROSITE" id="PS50808"/>
    </source>
</evidence>
<sequence length="61" mass="7057">MTNKRCKVWNYFTLVNINEAKCTKCVKIVKFLGTTSGLCYHVKNVHNFTLNEDTNQQKCEG</sequence>
<organism evidence="6 7">
    <name type="scientific">Intoshia linei</name>
    <dbReference type="NCBI Taxonomy" id="1819745"/>
    <lineage>
        <taxon>Eukaryota</taxon>
        <taxon>Metazoa</taxon>
        <taxon>Spiralia</taxon>
        <taxon>Lophotrochozoa</taxon>
        <taxon>Mesozoa</taxon>
        <taxon>Orthonectida</taxon>
        <taxon>Rhopaluridae</taxon>
        <taxon>Intoshia</taxon>
    </lineage>
</organism>
<keyword evidence="2 4" id="KW-0863">Zinc-finger</keyword>
<evidence type="ECO:0000313" key="7">
    <source>
        <dbReference type="Proteomes" id="UP000078046"/>
    </source>
</evidence>
<dbReference type="SUPFAM" id="SSF57667">
    <property type="entry name" value="beta-beta-alpha zinc fingers"/>
    <property type="match status" value="1"/>
</dbReference>
<evidence type="ECO:0000256" key="3">
    <source>
        <dbReference type="ARBA" id="ARBA00022833"/>
    </source>
</evidence>
<keyword evidence="1" id="KW-0479">Metal-binding</keyword>
<evidence type="ECO:0000256" key="1">
    <source>
        <dbReference type="ARBA" id="ARBA00022723"/>
    </source>
</evidence>
<evidence type="ECO:0000256" key="2">
    <source>
        <dbReference type="ARBA" id="ARBA00022771"/>
    </source>
</evidence>
<name>A0A177AXA0_9BILA</name>
<comment type="caution">
    <text evidence="6">The sequence shown here is derived from an EMBL/GenBank/DDBJ whole genome shotgun (WGS) entry which is preliminary data.</text>
</comment>
<dbReference type="GO" id="GO:0008270">
    <property type="term" value="F:zinc ion binding"/>
    <property type="evidence" value="ECO:0007669"/>
    <property type="project" value="UniProtKB-KW"/>
</dbReference>
<dbReference type="Pfam" id="PF02892">
    <property type="entry name" value="zf-BED"/>
    <property type="match status" value="1"/>
</dbReference>
<dbReference type="Proteomes" id="UP000078046">
    <property type="component" value="Unassembled WGS sequence"/>
</dbReference>
<keyword evidence="3" id="KW-0862">Zinc</keyword>
<dbReference type="EMBL" id="LWCA01000867">
    <property type="protein sequence ID" value="OAF66657.1"/>
    <property type="molecule type" value="Genomic_DNA"/>
</dbReference>
<dbReference type="PROSITE" id="PS50808">
    <property type="entry name" value="ZF_BED"/>
    <property type="match status" value="1"/>
</dbReference>
<dbReference type="OrthoDB" id="1607513at2759"/>
<reference evidence="6 7" key="1">
    <citation type="submission" date="2016-04" db="EMBL/GenBank/DDBJ databases">
        <title>The genome of Intoshia linei affirms orthonectids as highly simplified spiralians.</title>
        <authorList>
            <person name="Mikhailov K.V."/>
            <person name="Slusarev G.S."/>
            <person name="Nikitin M.A."/>
            <person name="Logacheva M.D."/>
            <person name="Penin A."/>
            <person name="Aleoshin V."/>
            <person name="Panchin Y.V."/>
        </authorList>
    </citation>
    <scope>NUCLEOTIDE SEQUENCE [LARGE SCALE GENOMIC DNA]</scope>
    <source>
        <strain evidence="6">Intl2013</strain>
        <tissue evidence="6">Whole animal</tissue>
    </source>
</reference>
<accession>A0A177AXA0</accession>
<dbReference type="SMART" id="SM00614">
    <property type="entry name" value="ZnF_BED"/>
    <property type="match status" value="1"/>
</dbReference>
<feature type="domain" description="BED-type" evidence="5">
    <location>
        <begin position="3"/>
        <end position="53"/>
    </location>
</feature>
<protein>
    <recommendedName>
        <fullName evidence="5">BED-type domain-containing protein</fullName>
    </recommendedName>
</protein>
<dbReference type="GO" id="GO:0003677">
    <property type="term" value="F:DNA binding"/>
    <property type="evidence" value="ECO:0007669"/>
    <property type="project" value="InterPro"/>
</dbReference>
<evidence type="ECO:0000256" key="4">
    <source>
        <dbReference type="PROSITE-ProRule" id="PRU00027"/>
    </source>
</evidence>
<dbReference type="AlphaFoldDB" id="A0A177AXA0"/>